<dbReference type="EMBL" id="JAGIZQ010000007">
    <property type="protein sequence ID" value="KAH6617371.1"/>
    <property type="molecule type" value="Genomic_DNA"/>
</dbReference>
<keyword evidence="2" id="KW-1185">Reference proteome</keyword>
<protein>
    <submittedName>
        <fullName evidence="1">Cytochrome P450</fullName>
    </submittedName>
</protein>
<evidence type="ECO:0000313" key="2">
    <source>
        <dbReference type="Proteomes" id="UP000724584"/>
    </source>
</evidence>
<dbReference type="Proteomes" id="UP000724584">
    <property type="component" value="Unassembled WGS sequence"/>
</dbReference>
<gene>
    <name evidence="1" type="ORF">F5144DRAFT_633617</name>
</gene>
<organism evidence="1 2">
    <name type="scientific">Chaetomium tenue</name>
    <dbReference type="NCBI Taxonomy" id="1854479"/>
    <lineage>
        <taxon>Eukaryota</taxon>
        <taxon>Fungi</taxon>
        <taxon>Dikarya</taxon>
        <taxon>Ascomycota</taxon>
        <taxon>Pezizomycotina</taxon>
        <taxon>Sordariomycetes</taxon>
        <taxon>Sordariomycetidae</taxon>
        <taxon>Sordariales</taxon>
        <taxon>Chaetomiaceae</taxon>
        <taxon>Chaetomium</taxon>
    </lineage>
</organism>
<accession>A0ACB7P0M6</accession>
<proteinExistence type="predicted"/>
<name>A0ACB7P0M6_9PEZI</name>
<comment type="caution">
    <text evidence="1">The sequence shown here is derived from an EMBL/GenBank/DDBJ whole genome shotgun (WGS) entry which is preliminary data.</text>
</comment>
<evidence type="ECO:0000313" key="1">
    <source>
        <dbReference type="EMBL" id="KAH6617371.1"/>
    </source>
</evidence>
<sequence length="569" mass="63287">MLDSLSVRLGLLGSVLASFILLLRKLYPKPYPGIPYNEASARRITGDMMDFAPIIQKTNETADALFTVTTQKLGTPIAQVLFPGFRKPIILLEDPREIEDIIVRRNKEFDKGQTALDIFGPMFPRASISQFTTPALKAQKRLWADTMSMDFLRKVAAPNIHTSTCELIELWRLKASTTFQNQPFNVHSDFKDAALDAIWAVIVGEEPGTIQHDIKTLEDQLAGKACSGEAPPIGSFLKEQVSYIMNSIARNGNTPSPKWAQKLETYTPRYRKFRRVVKAEMHRAMKKAVDRYQSLEVARLEDDAADTCAMDLVLRRQVLQARRAGVPPSDPTKDENMLDEMFVLLVGGHDSTANTLSWFLRYMESHPAVQTTLRTTLRTFFPTPPTSATTILTTDIPYLDATCEETLRLSGTAKGGLRQALVDTHVLGCPIPRGAEILMNFHVNRAPPGEAVEEGRRSATSRAAGEKRGDGLRGVAGRDLGAFEPRRWLVDGEGGKERFDAAALPGLAFGGGVRGCPGRRLAMMELKIMVVMLVLNFEFLPLPEEYKSMAATEKAFREPDFPFARMRAL</sequence>
<reference evidence="1 2" key="1">
    <citation type="journal article" date="2021" name="Nat. Commun.">
        <title>Genetic determinants of endophytism in the Arabidopsis root mycobiome.</title>
        <authorList>
            <person name="Mesny F."/>
            <person name="Miyauchi S."/>
            <person name="Thiergart T."/>
            <person name="Pickel B."/>
            <person name="Atanasova L."/>
            <person name="Karlsson M."/>
            <person name="Huettel B."/>
            <person name="Barry K.W."/>
            <person name="Haridas S."/>
            <person name="Chen C."/>
            <person name="Bauer D."/>
            <person name="Andreopoulos W."/>
            <person name="Pangilinan J."/>
            <person name="LaButti K."/>
            <person name="Riley R."/>
            <person name="Lipzen A."/>
            <person name="Clum A."/>
            <person name="Drula E."/>
            <person name="Henrissat B."/>
            <person name="Kohler A."/>
            <person name="Grigoriev I.V."/>
            <person name="Martin F.M."/>
            <person name="Hacquard S."/>
        </authorList>
    </citation>
    <scope>NUCLEOTIDE SEQUENCE [LARGE SCALE GENOMIC DNA]</scope>
    <source>
        <strain evidence="1 2">MPI-SDFR-AT-0079</strain>
    </source>
</reference>